<dbReference type="PANTHER" id="PTHR23513:SF6">
    <property type="entry name" value="MAJOR FACILITATOR SUPERFAMILY ASSOCIATED DOMAIN-CONTAINING PROTEIN"/>
    <property type="match status" value="1"/>
</dbReference>
<evidence type="ECO:0000256" key="4">
    <source>
        <dbReference type="ARBA" id="ARBA00022692"/>
    </source>
</evidence>
<evidence type="ECO:0000256" key="7">
    <source>
        <dbReference type="SAM" id="Phobius"/>
    </source>
</evidence>
<feature type="transmembrane region" description="Helical" evidence="7">
    <location>
        <begin position="157"/>
        <end position="184"/>
    </location>
</feature>
<dbReference type="InterPro" id="IPR010290">
    <property type="entry name" value="TM_effector"/>
</dbReference>
<evidence type="ECO:0000313" key="9">
    <source>
        <dbReference type="Proteomes" id="UP000399805"/>
    </source>
</evidence>
<dbReference type="CDD" id="cd06173">
    <property type="entry name" value="MFS_MefA_like"/>
    <property type="match status" value="1"/>
</dbReference>
<keyword evidence="9" id="KW-1185">Reference proteome</keyword>
<reference evidence="8 9" key="1">
    <citation type="submission" date="2019-09" db="EMBL/GenBank/DDBJ databases">
        <authorList>
            <person name="Leyn A S."/>
        </authorList>
    </citation>
    <scope>NUCLEOTIDE SEQUENCE [LARGE SCALE GENOMIC DNA]</scope>
    <source>
        <strain evidence="8">AA231_1</strain>
    </source>
</reference>
<proteinExistence type="predicted"/>
<keyword evidence="5 7" id="KW-1133">Transmembrane helix</keyword>
<evidence type="ECO:0000256" key="5">
    <source>
        <dbReference type="ARBA" id="ARBA00022989"/>
    </source>
</evidence>
<accession>A0A6I8LZG4</accession>
<dbReference type="Proteomes" id="UP000399805">
    <property type="component" value="Unassembled WGS sequence"/>
</dbReference>
<evidence type="ECO:0000256" key="2">
    <source>
        <dbReference type="ARBA" id="ARBA00022448"/>
    </source>
</evidence>
<organism evidence="8 9">
    <name type="scientific">Amycolatopsis camponoti</name>
    <dbReference type="NCBI Taxonomy" id="2606593"/>
    <lineage>
        <taxon>Bacteria</taxon>
        <taxon>Bacillati</taxon>
        <taxon>Actinomycetota</taxon>
        <taxon>Actinomycetes</taxon>
        <taxon>Pseudonocardiales</taxon>
        <taxon>Pseudonocardiaceae</taxon>
        <taxon>Amycolatopsis</taxon>
    </lineage>
</organism>
<dbReference type="Gene3D" id="1.20.1250.20">
    <property type="entry name" value="MFS general substrate transporter like domains"/>
    <property type="match status" value="1"/>
</dbReference>
<keyword evidence="4 7" id="KW-0812">Transmembrane</keyword>
<feature type="transmembrane region" description="Helical" evidence="7">
    <location>
        <begin position="41"/>
        <end position="60"/>
    </location>
</feature>
<feature type="transmembrane region" description="Helical" evidence="7">
    <location>
        <begin position="213"/>
        <end position="234"/>
    </location>
</feature>
<comment type="subcellular location">
    <subcellularLocation>
        <location evidence="1">Cell membrane</location>
        <topology evidence="1">Multi-pass membrane protein</topology>
    </subcellularLocation>
</comment>
<dbReference type="EMBL" id="CABVGP010000002">
    <property type="protein sequence ID" value="VVJ22430.1"/>
    <property type="molecule type" value="Genomic_DNA"/>
</dbReference>
<feature type="transmembrane region" description="Helical" evidence="7">
    <location>
        <begin position="275"/>
        <end position="293"/>
    </location>
</feature>
<evidence type="ECO:0000256" key="6">
    <source>
        <dbReference type="ARBA" id="ARBA00023136"/>
    </source>
</evidence>
<dbReference type="SUPFAM" id="SSF103473">
    <property type="entry name" value="MFS general substrate transporter"/>
    <property type="match status" value="1"/>
</dbReference>
<evidence type="ECO:0000313" key="8">
    <source>
        <dbReference type="EMBL" id="VVJ22430.1"/>
    </source>
</evidence>
<keyword evidence="3" id="KW-1003">Cell membrane</keyword>
<feature type="transmembrane region" description="Helical" evidence="7">
    <location>
        <begin position="81"/>
        <end position="106"/>
    </location>
</feature>
<evidence type="ECO:0000256" key="3">
    <source>
        <dbReference type="ARBA" id="ARBA00022475"/>
    </source>
</evidence>
<protein>
    <recommendedName>
        <fullName evidence="10">MFS transporter</fullName>
    </recommendedName>
</protein>
<gene>
    <name evidence="8" type="ORF">AA23TX_07441</name>
</gene>
<feature type="transmembrane region" description="Helical" evidence="7">
    <location>
        <begin position="366"/>
        <end position="385"/>
    </location>
</feature>
<name>A0A6I8LZG4_9PSEU</name>
<keyword evidence="2" id="KW-0813">Transport</keyword>
<feature type="transmembrane region" description="Helical" evidence="7">
    <location>
        <begin position="340"/>
        <end position="360"/>
    </location>
</feature>
<dbReference type="PANTHER" id="PTHR23513">
    <property type="entry name" value="INTEGRAL MEMBRANE EFFLUX PROTEIN-RELATED"/>
    <property type="match status" value="1"/>
</dbReference>
<feature type="transmembrane region" description="Helical" evidence="7">
    <location>
        <begin position="299"/>
        <end position="319"/>
    </location>
</feature>
<evidence type="ECO:0008006" key="10">
    <source>
        <dbReference type="Google" id="ProtNLM"/>
    </source>
</evidence>
<dbReference type="AlphaFoldDB" id="A0A6I8LZG4"/>
<sequence>MTLPTAYRRLWWATGIDNLGTGAFTAAVPLLTVTVTHDPRLVSLVSAAAYLPWLLLSLPAGALADRHDRAGLMWRAQAVQAVLVGATAVLTACGAIGIPVLVVTAFGLGAGDVVFGTAAQAILPDLVAKPLLPRANGRQQAVTTVTGQFAGPPLGSLLFGVSAALPFGVDAVSLAVSAVLVATLPRRDRGARTRSAVREGLAWLLRHRLLRTLAILVGVNAFCGQLAFATLVLLATRVVHLDARGYGLLLAGAALGSVLGGLVNARVVARIGSRPAVLTALVANIGAFAGIGLSRDAVVLGAFLAVNGFATTLWNIVTVGLRQRLVPPALLGRVTSAYRLLGWGLLPVGTLAGGLVAHALGLRAPYLVAAAARGLALVAALPALAGPSWTDQRRV</sequence>
<feature type="transmembrane region" description="Helical" evidence="7">
    <location>
        <begin position="246"/>
        <end position="263"/>
    </location>
</feature>
<evidence type="ECO:0000256" key="1">
    <source>
        <dbReference type="ARBA" id="ARBA00004651"/>
    </source>
</evidence>
<dbReference type="InterPro" id="IPR036259">
    <property type="entry name" value="MFS_trans_sf"/>
</dbReference>
<dbReference type="Pfam" id="PF05977">
    <property type="entry name" value="MFS_3"/>
    <property type="match status" value="1"/>
</dbReference>
<dbReference type="GO" id="GO:0005886">
    <property type="term" value="C:plasma membrane"/>
    <property type="evidence" value="ECO:0007669"/>
    <property type="project" value="UniProtKB-SubCell"/>
</dbReference>
<keyword evidence="6 7" id="KW-0472">Membrane</keyword>
<feature type="transmembrane region" description="Helical" evidence="7">
    <location>
        <begin position="12"/>
        <end position="35"/>
    </location>
</feature>
<dbReference type="RefSeq" id="WP_155547181.1">
    <property type="nucleotide sequence ID" value="NZ_CABVGP010000002.1"/>
</dbReference>